<dbReference type="AlphaFoldDB" id="A0A8X7N1I8"/>
<feature type="region of interest" description="Disordered" evidence="1">
    <location>
        <begin position="62"/>
        <end position="113"/>
    </location>
</feature>
<evidence type="ECO:0000313" key="2">
    <source>
        <dbReference type="EMBL" id="KAE8261465.1"/>
    </source>
</evidence>
<feature type="compositionally biased region" description="Basic and acidic residues" evidence="1">
    <location>
        <begin position="73"/>
        <end position="82"/>
    </location>
</feature>
<gene>
    <name evidence="2" type="ORF">A4X09_0g7659</name>
</gene>
<protein>
    <submittedName>
        <fullName evidence="2">Uncharacterized protein</fullName>
    </submittedName>
</protein>
<sequence>MRIPGSPFRDLPEHHGNLGLWKGRADAAWAVADTQRELAHQGALIEIAEREVEARRKTAVEAQKRASSAAEVLAKKEADLRRKRERRALRHSEERSKHSPPSPQQAYSELDEDNADITASSALRYLKRAGGSMISSRLREPVSISN</sequence>
<accession>A0A8X7N1I8</accession>
<reference evidence="2" key="1">
    <citation type="submission" date="2016-04" db="EMBL/GenBank/DDBJ databases">
        <authorList>
            <person name="Nguyen H.D."/>
            <person name="Samba Siva P."/>
            <person name="Cullis J."/>
            <person name="Levesque C.A."/>
            <person name="Hambleton S."/>
        </authorList>
    </citation>
    <scope>NUCLEOTIDE SEQUENCE</scope>
    <source>
        <strain evidence="2">DAOMC 236422</strain>
    </source>
</reference>
<dbReference type="EMBL" id="LWDG02000983">
    <property type="protein sequence ID" value="KAE8261465.1"/>
    <property type="molecule type" value="Genomic_DNA"/>
</dbReference>
<proteinExistence type="predicted"/>
<name>A0A8X7N1I8_9BASI</name>
<evidence type="ECO:0000256" key="1">
    <source>
        <dbReference type="SAM" id="MobiDB-lite"/>
    </source>
</evidence>
<dbReference type="Proteomes" id="UP000078113">
    <property type="component" value="Unassembled WGS sequence"/>
</dbReference>
<comment type="caution">
    <text evidence="2">The sequence shown here is derived from an EMBL/GenBank/DDBJ whole genome shotgun (WGS) entry which is preliminary data.</text>
</comment>
<reference evidence="2" key="2">
    <citation type="journal article" date="2019" name="IMA Fungus">
        <title>Genome sequencing and comparison of five Tilletia species to identify candidate genes for the detection of regulated species infecting wheat.</title>
        <authorList>
            <person name="Nguyen H.D.T."/>
            <person name="Sultana T."/>
            <person name="Kesanakurti P."/>
            <person name="Hambleton S."/>
        </authorList>
    </citation>
    <scope>NUCLEOTIDE SEQUENCE</scope>
    <source>
        <strain evidence="2">DAOMC 236422</strain>
    </source>
</reference>
<evidence type="ECO:0000313" key="3">
    <source>
        <dbReference type="Proteomes" id="UP000078113"/>
    </source>
</evidence>
<keyword evidence="3" id="KW-1185">Reference proteome</keyword>
<organism evidence="2 3">
    <name type="scientific">Tilletia walkeri</name>
    <dbReference type="NCBI Taxonomy" id="117179"/>
    <lineage>
        <taxon>Eukaryota</taxon>
        <taxon>Fungi</taxon>
        <taxon>Dikarya</taxon>
        <taxon>Basidiomycota</taxon>
        <taxon>Ustilaginomycotina</taxon>
        <taxon>Exobasidiomycetes</taxon>
        <taxon>Tilletiales</taxon>
        <taxon>Tilletiaceae</taxon>
        <taxon>Tilletia</taxon>
    </lineage>
</organism>